<comment type="caution">
    <text evidence="2">The sequence shown here is derived from an EMBL/GenBank/DDBJ whole genome shotgun (WGS) entry which is preliminary data.</text>
</comment>
<organism evidence="2 3">
    <name type="scientific">Saccharomyces cerevisiae (strain AWRI1631)</name>
    <name type="common">Baker's yeast</name>
    <dbReference type="NCBI Taxonomy" id="545124"/>
    <lineage>
        <taxon>Eukaryota</taxon>
        <taxon>Fungi</taxon>
        <taxon>Dikarya</taxon>
        <taxon>Ascomycota</taxon>
        <taxon>Saccharomycotina</taxon>
        <taxon>Saccharomycetes</taxon>
        <taxon>Saccharomycetales</taxon>
        <taxon>Saccharomycetaceae</taxon>
        <taxon>Saccharomyces</taxon>
    </lineage>
</organism>
<dbReference type="AlphaFoldDB" id="B5VDV1"/>
<dbReference type="Proteomes" id="UP000008988">
    <property type="component" value="Unassembled WGS sequence"/>
</dbReference>
<name>B5VDV1_YEAS6</name>
<reference evidence="2 3" key="1">
    <citation type="journal article" date="2008" name="FEMS Yeast Res.">
        <title>Comparative genome analysis of a Saccharomyces cerevisiae wine strain.</title>
        <authorList>
            <person name="Borneman A.R."/>
            <person name="Forgan A.H."/>
            <person name="Pretorius I.S."/>
            <person name="Chambers P.J."/>
        </authorList>
    </citation>
    <scope>NUCLEOTIDE SEQUENCE [LARGE SCALE GENOMIC DNA]</scope>
    <source>
        <strain evidence="2 3">AWRI1631</strain>
    </source>
</reference>
<gene>
    <name evidence="2" type="ORF">AWRI1631_20710</name>
</gene>
<evidence type="ECO:0000313" key="3">
    <source>
        <dbReference type="Proteomes" id="UP000008988"/>
    </source>
</evidence>
<feature type="chain" id="PRO_5002837292" evidence="1">
    <location>
        <begin position="17"/>
        <end position="36"/>
    </location>
</feature>
<feature type="signal peptide" evidence="1">
    <location>
        <begin position="1"/>
        <end position="16"/>
    </location>
</feature>
<sequence>MWPMPLVILLTCLTNGIPKMRTQLRAKRKSTTTSTF</sequence>
<protein>
    <submittedName>
        <fullName evidence="2">Uncharacterized protein</fullName>
    </submittedName>
</protein>
<dbReference type="EMBL" id="ABSV01000076">
    <property type="protein sequence ID" value="EDZ73891.1"/>
    <property type="molecule type" value="Genomic_DNA"/>
</dbReference>
<proteinExistence type="predicted"/>
<evidence type="ECO:0000256" key="1">
    <source>
        <dbReference type="SAM" id="SignalP"/>
    </source>
</evidence>
<evidence type="ECO:0000313" key="2">
    <source>
        <dbReference type="EMBL" id="EDZ73891.1"/>
    </source>
</evidence>
<accession>B5VDV1</accession>
<keyword evidence="1" id="KW-0732">Signal</keyword>